<keyword evidence="1" id="KW-0812">Transmembrane</keyword>
<reference evidence="2 3" key="1">
    <citation type="submission" date="2021-03" db="EMBL/GenBank/DDBJ databases">
        <title>Complete Genome Sequences of Two Lysobacter Strains Isolated from Sea Water (Lysobacter caseinilyticus) and Soil (Lysobacter helvus) in South Korea.</title>
        <authorList>
            <person name="Watanabe Y."/>
            <person name="Arakawa K."/>
        </authorList>
    </citation>
    <scope>NUCLEOTIDE SEQUENCE [LARGE SCALE GENOMIC DNA]</scope>
    <source>
        <strain evidence="2 3">D10</strain>
    </source>
</reference>
<name>A0ABM7QDN7_9GAMM</name>
<dbReference type="EMBL" id="AP024546">
    <property type="protein sequence ID" value="BCT95699.1"/>
    <property type="molecule type" value="Genomic_DNA"/>
</dbReference>
<sequence>MNTEHFDPRDELEWQAQERARLAARAGMPATDDPLADRYRVMAEVLRGPLPDALPVDFAAQVARRASMGAQADARFESILMRTILAVFGLSAAVVVAVYGHAWVAPILEALKLDSAVAVNWALALGACIGASWLTDQLRKHWHAPHAA</sequence>
<evidence type="ECO:0000313" key="3">
    <source>
        <dbReference type="Proteomes" id="UP000680514"/>
    </source>
</evidence>
<keyword evidence="1" id="KW-0472">Membrane</keyword>
<feature type="transmembrane region" description="Helical" evidence="1">
    <location>
        <begin position="84"/>
        <end position="104"/>
    </location>
</feature>
<dbReference type="RefSeq" id="WP_213437419.1">
    <property type="nucleotide sequence ID" value="NZ_AP024546.1"/>
</dbReference>
<proteinExistence type="predicted"/>
<accession>A0ABM7QDN7</accession>
<protein>
    <submittedName>
        <fullName evidence="2">Uncharacterized protein</fullName>
    </submittedName>
</protein>
<keyword evidence="3" id="KW-1185">Reference proteome</keyword>
<keyword evidence="1" id="KW-1133">Transmembrane helix</keyword>
<evidence type="ECO:0000313" key="2">
    <source>
        <dbReference type="EMBL" id="BCT95699.1"/>
    </source>
</evidence>
<gene>
    <name evidence="2" type="ORF">LYSHEL_15700</name>
</gene>
<feature type="transmembrane region" description="Helical" evidence="1">
    <location>
        <begin position="116"/>
        <end position="134"/>
    </location>
</feature>
<organism evidence="2 3">
    <name type="scientific">Lysobacter helvus</name>
    <dbReference type="NCBI Taxonomy" id="2675059"/>
    <lineage>
        <taxon>Bacteria</taxon>
        <taxon>Pseudomonadati</taxon>
        <taxon>Pseudomonadota</taxon>
        <taxon>Gammaproteobacteria</taxon>
        <taxon>Lysobacterales</taxon>
        <taxon>Lysobacteraceae</taxon>
        <taxon>Lysobacter</taxon>
    </lineage>
</organism>
<dbReference type="Proteomes" id="UP000680514">
    <property type="component" value="Chromosome"/>
</dbReference>
<evidence type="ECO:0000256" key="1">
    <source>
        <dbReference type="SAM" id="Phobius"/>
    </source>
</evidence>